<dbReference type="SUPFAM" id="SSF53098">
    <property type="entry name" value="Ribonuclease H-like"/>
    <property type="match status" value="1"/>
</dbReference>
<protein>
    <submittedName>
        <fullName evidence="1">Uncharacterized protein</fullName>
    </submittedName>
</protein>
<keyword evidence="2" id="KW-1185">Reference proteome</keyword>
<evidence type="ECO:0000313" key="1">
    <source>
        <dbReference type="EMBL" id="QDV22067.1"/>
    </source>
</evidence>
<gene>
    <name evidence="1" type="ORF">Q31a_03460</name>
</gene>
<dbReference type="Gene3D" id="3.30.420.10">
    <property type="entry name" value="Ribonuclease H-like superfamily/Ribonuclease H"/>
    <property type="match status" value="2"/>
</dbReference>
<sequence length="320" mass="35687">MGYKVILGVDEAGYGPNLGPLTMAATIWRVPVAMGEAEVLECFSSTFKPRPWRANCQHLPLGDSKQLYSPSTGLQSLEVGLLALLQLTGCRPRNLAELIERVASLPLDNSLPPWYRGLDNLPTPQSPVEAGELDRLSALANGALAKSQITLLGMRAVIVPARSFNAQLGTLHSKGFLLSQNTLQLVAENLQYDEPAEIYCDRQGGRKNYLPLLADALPEEWFQETAISNARCSYRNSRQPQRNIHFSVRGDTFPPTALASMLAKYLRERFMHAFNQFWQSHLPQLKPTAGYPLDAKRFRAAIESTAARLQLPVSDWWREK</sequence>
<dbReference type="GO" id="GO:0003676">
    <property type="term" value="F:nucleic acid binding"/>
    <property type="evidence" value="ECO:0007669"/>
    <property type="project" value="InterPro"/>
</dbReference>
<dbReference type="AlphaFoldDB" id="A0A518G0D2"/>
<reference evidence="1 2" key="1">
    <citation type="submission" date="2019-02" db="EMBL/GenBank/DDBJ databases">
        <title>Deep-cultivation of Planctomycetes and their phenomic and genomic characterization uncovers novel biology.</title>
        <authorList>
            <person name="Wiegand S."/>
            <person name="Jogler M."/>
            <person name="Boedeker C."/>
            <person name="Pinto D."/>
            <person name="Vollmers J."/>
            <person name="Rivas-Marin E."/>
            <person name="Kohn T."/>
            <person name="Peeters S.H."/>
            <person name="Heuer A."/>
            <person name="Rast P."/>
            <person name="Oberbeckmann S."/>
            <person name="Bunk B."/>
            <person name="Jeske O."/>
            <person name="Meyerdierks A."/>
            <person name="Storesund J.E."/>
            <person name="Kallscheuer N."/>
            <person name="Luecker S."/>
            <person name="Lage O.M."/>
            <person name="Pohl T."/>
            <person name="Merkel B.J."/>
            <person name="Hornburger P."/>
            <person name="Mueller R.-W."/>
            <person name="Bruemmer F."/>
            <person name="Labrenz M."/>
            <person name="Spormann A.M."/>
            <person name="Op den Camp H."/>
            <person name="Overmann J."/>
            <person name="Amann R."/>
            <person name="Jetten M.S.M."/>
            <person name="Mascher T."/>
            <person name="Medema M.H."/>
            <person name="Devos D.P."/>
            <person name="Kaster A.-K."/>
            <person name="Ovreas L."/>
            <person name="Rohde M."/>
            <person name="Galperin M.Y."/>
            <person name="Jogler C."/>
        </authorList>
    </citation>
    <scope>NUCLEOTIDE SEQUENCE [LARGE SCALE GENOMIC DNA]</scope>
    <source>
        <strain evidence="1 2">Q31a</strain>
    </source>
</reference>
<name>A0A518G0D2_9BACT</name>
<accession>A0A518G0D2</accession>
<dbReference type="InterPro" id="IPR036397">
    <property type="entry name" value="RNaseH_sf"/>
</dbReference>
<evidence type="ECO:0000313" key="2">
    <source>
        <dbReference type="Proteomes" id="UP000318017"/>
    </source>
</evidence>
<dbReference type="OrthoDB" id="5498373at2"/>
<dbReference type="RefSeq" id="WP_145073022.1">
    <property type="nucleotide sequence ID" value="NZ_CP036298.1"/>
</dbReference>
<dbReference type="InterPro" id="IPR012337">
    <property type="entry name" value="RNaseH-like_sf"/>
</dbReference>
<dbReference type="KEGG" id="ahel:Q31a_03460"/>
<dbReference type="Proteomes" id="UP000318017">
    <property type="component" value="Chromosome"/>
</dbReference>
<organism evidence="1 2">
    <name type="scientific">Aureliella helgolandensis</name>
    <dbReference type="NCBI Taxonomy" id="2527968"/>
    <lineage>
        <taxon>Bacteria</taxon>
        <taxon>Pseudomonadati</taxon>
        <taxon>Planctomycetota</taxon>
        <taxon>Planctomycetia</taxon>
        <taxon>Pirellulales</taxon>
        <taxon>Pirellulaceae</taxon>
        <taxon>Aureliella</taxon>
    </lineage>
</organism>
<proteinExistence type="predicted"/>
<dbReference type="EMBL" id="CP036298">
    <property type="protein sequence ID" value="QDV22067.1"/>
    <property type="molecule type" value="Genomic_DNA"/>
</dbReference>